<name>A0ABN8I9P3_9NEOP</name>
<protein>
    <submittedName>
        <fullName evidence="2">Uncharacterized protein</fullName>
    </submittedName>
</protein>
<keyword evidence="3" id="KW-1185">Reference proteome</keyword>
<feature type="non-terminal residue" evidence="2">
    <location>
        <position position="66"/>
    </location>
</feature>
<evidence type="ECO:0000313" key="3">
    <source>
        <dbReference type="Proteomes" id="UP000837857"/>
    </source>
</evidence>
<organism evidence="2 3">
    <name type="scientific">Iphiclides podalirius</name>
    <name type="common">scarce swallowtail</name>
    <dbReference type="NCBI Taxonomy" id="110791"/>
    <lineage>
        <taxon>Eukaryota</taxon>
        <taxon>Metazoa</taxon>
        <taxon>Ecdysozoa</taxon>
        <taxon>Arthropoda</taxon>
        <taxon>Hexapoda</taxon>
        <taxon>Insecta</taxon>
        <taxon>Pterygota</taxon>
        <taxon>Neoptera</taxon>
        <taxon>Endopterygota</taxon>
        <taxon>Lepidoptera</taxon>
        <taxon>Glossata</taxon>
        <taxon>Ditrysia</taxon>
        <taxon>Papilionoidea</taxon>
        <taxon>Papilionidae</taxon>
        <taxon>Papilioninae</taxon>
        <taxon>Iphiclides</taxon>
    </lineage>
</organism>
<feature type="region of interest" description="Disordered" evidence="1">
    <location>
        <begin position="28"/>
        <end position="51"/>
    </location>
</feature>
<reference evidence="2" key="1">
    <citation type="submission" date="2022-03" db="EMBL/GenBank/DDBJ databases">
        <authorList>
            <person name="Martin H S."/>
        </authorList>
    </citation>
    <scope>NUCLEOTIDE SEQUENCE</scope>
</reference>
<dbReference type="EMBL" id="OW152814">
    <property type="protein sequence ID" value="CAH2050620.1"/>
    <property type="molecule type" value="Genomic_DNA"/>
</dbReference>
<dbReference type="Proteomes" id="UP000837857">
    <property type="component" value="Chromosome 2"/>
</dbReference>
<evidence type="ECO:0000256" key="1">
    <source>
        <dbReference type="SAM" id="MobiDB-lite"/>
    </source>
</evidence>
<proteinExistence type="predicted"/>
<gene>
    <name evidence="2" type="ORF">IPOD504_LOCUS7568</name>
</gene>
<sequence length="66" mass="7280">MVVRARMVRRARALQLLHHCGRVNDTRPQVIGVVGPPRRAATRSPKMVLNGPPKAATIFVRNSSPN</sequence>
<accession>A0ABN8I9P3</accession>
<evidence type="ECO:0000313" key="2">
    <source>
        <dbReference type="EMBL" id="CAH2050620.1"/>
    </source>
</evidence>